<protein>
    <submittedName>
        <fullName evidence="1">Uncharacterized protein</fullName>
    </submittedName>
</protein>
<dbReference type="SUPFAM" id="SSF55874">
    <property type="entry name" value="ATPase domain of HSP90 chaperone/DNA topoisomerase II/histidine kinase"/>
    <property type="match status" value="1"/>
</dbReference>
<dbReference type="PANTHER" id="PTHR45631:SF190">
    <property type="entry name" value="PROTEIN KINASE DOMAIN-CONTAINING PROTEIN"/>
    <property type="match status" value="1"/>
</dbReference>
<keyword evidence="2" id="KW-1185">Reference proteome</keyword>
<dbReference type="InterPro" id="IPR001611">
    <property type="entry name" value="Leu-rich_rpt"/>
</dbReference>
<dbReference type="Gene3D" id="3.30.565.10">
    <property type="entry name" value="Histidine kinase-like ATPase, C-terminal domain"/>
    <property type="match status" value="1"/>
</dbReference>
<reference evidence="1 2" key="1">
    <citation type="journal article" date="2022" name="G3 (Bethesda)">
        <title>Whole-genome sequence and methylome profiling of the almond [Prunus dulcis (Mill.) D.A. Webb] cultivar 'Nonpareil'.</title>
        <authorList>
            <person name="D'Amico-Willman K.M."/>
            <person name="Ouma W.Z."/>
            <person name="Meulia T."/>
            <person name="Sideli G.M."/>
            <person name="Gradziel T.M."/>
            <person name="Fresnedo-Ramirez J."/>
        </authorList>
    </citation>
    <scope>NUCLEOTIDE SEQUENCE [LARGE SCALE GENOMIC DNA]</scope>
    <source>
        <strain evidence="1">Clone GOH B32 T37-40</strain>
    </source>
</reference>
<name>A0AAD4UYB7_PRUDU</name>
<accession>A0AAD4UYB7</accession>
<dbReference type="SUPFAM" id="SSF52058">
    <property type="entry name" value="L domain-like"/>
    <property type="match status" value="1"/>
</dbReference>
<sequence length="147" mass="16055">MEENEAFGSSFEHLSSSGLRGEIAASISNHTMIQSLDLSNNNLTGLIPEILSKFQNLTVLNLEKNKFTGSVLALDNIGFESIIDKSKLDGQPELFIPDKNNNTLTIIDSGIGMTKADFGNGDMVIQFDSLFFGAPMMLELVVVRILE</sequence>
<dbReference type="PRINTS" id="PR00019">
    <property type="entry name" value="LEURICHRPT"/>
</dbReference>
<dbReference type="EMBL" id="JAJFAZ020000008">
    <property type="protein sequence ID" value="KAI5315110.1"/>
    <property type="molecule type" value="Genomic_DNA"/>
</dbReference>
<organism evidence="1 2">
    <name type="scientific">Prunus dulcis</name>
    <name type="common">Almond</name>
    <name type="synonym">Amygdalus dulcis</name>
    <dbReference type="NCBI Taxonomy" id="3755"/>
    <lineage>
        <taxon>Eukaryota</taxon>
        <taxon>Viridiplantae</taxon>
        <taxon>Streptophyta</taxon>
        <taxon>Embryophyta</taxon>
        <taxon>Tracheophyta</taxon>
        <taxon>Spermatophyta</taxon>
        <taxon>Magnoliopsida</taxon>
        <taxon>eudicotyledons</taxon>
        <taxon>Gunneridae</taxon>
        <taxon>Pentapetalae</taxon>
        <taxon>rosids</taxon>
        <taxon>fabids</taxon>
        <taxon>Rosales</taxon>
        <taxon>Rosaceae</taxon>
        <taxon>Amygdaloideae</taxon>
        <taxon>Amygdaleae</taxon>
        <taxon>Prunus</taxon>
    </lineage>
</organism>
<evidence type="ECO:0000313" key="1">
    <source>
        <dbReference type="EMBL" id="KAI5315110.1"/>
    </source>
</evidence>
<proteinExistence type="predicted"/>
<gene>
    <name evidence="1" type="ORF">L3X38_044286</name>
</gene>
<dbReference type="AlphaFoldDB" id="A0AAD4UYB7"/>
<dbReference type="Gene3D" id="3.80.10.10">
    <property type="entry name" value="Ribonuclease Inhibitor"/>
    <property type="match status" value="1"/>
</dbReference>
<dbReference type="Pfam" id="PF00560">
    <property type="entry name" value="LRR_1"/>
    <property type="match status" value="1"/>
</dbReference>
<dbReference type="PANTHER" id="PTHR45631">
    <property type="entry name" value="OS07G0107800 PROTEIN-RELATED"/>
    <property type="match status" value="1"/>
</dbReference>
<dbReference type="InterPro" id="IPR032675">
    <property type="entry name" value="LRR_dom_sf"/>
</dbReference>
<dbReference type="InterPro" id="IPR036890">
    <property type="entry name" value="HATPase_C_sf"/>
</dbReference>
<evidence type="ECO:0000313" key="2">
    <source>
        <dbReference type="Proteomes" id="UP001054821"/>
    </source>
</evidence>
<comment type="caution">
    <text evidence="1">The sequence shown here is derived from an EMBL/GenBank/DDBJ whole genome shotgun (WGS) entry which is preliminary data.</text>
</comment>
<dbReference type="Proteomes" id="UP001054821">
    <property type="component" value="Chromosome 8"/>
</dbReference>